<evidence type="ECO:0000256" key="1">
    <source>
        <dbReference type="SAM" id="MobiDB-lite"/>
    </source>
</evidence>
<accession>A0ABD0Y6N7</accession>
<gene>
    <name evidence="2" type="ORF">AAG570_003704</name>
</gene>
<evidence type="ECO:0000313" key="3">
    <source>
        <dbReference type="Proteomes" id="UP001558652"/>
    </source>
</evidence>
<organism evidence="2 3">
    <name type="scientific">Ranatra chinensis</name>
    <dbReference type="NCBI Taxonomy" id="642074"/>
    <lineage>
        <taxon>Eukaryota</taxon>
        <taxon>Metazoa</taxon>
        <taxon>Ecdysozoa</taxon>
        <taxon>Arthropoda</taxon>
        <taxon>Hexapoda</taxon>
        <taxon>Insecta</taxon>
        <taxon>Pterygota</taxon>
        <taxon>Neoptera</taxon>
        <taxon>Paraneoptera</taxon>
        <taxon>Hemiptera</taxon>
        <taxon>Heteroptera</taxon>
        <taxon>Panheteroptera</taxon>
        <taxon>Nepomorpha</taxon>
        <taxon>Nepidae</taxon>
        <taxon>Ranatrinae</taxon>
        <taxon>Ranatra</taxon>
    </lineage>
</organism>
<dbReference type="Proteomes" id="UP001558652">
    <property type="component" value="Unassembled WGS sequence"/>
</dbReference>
<comment type="caution">
    <text evidence="2">The sequence shown here is derived from an EMBL/GenBank/DDBJ whole genome shotgun (WGS) entry which is preliminary data.</text>
</comment>
<dbReference type="EMBL" id="JBFDAA010000014">
    <property type="protein sequence ID" value="KAL1122299.1"/>
    <property type="molecule type" value="Genomic_DNA"/>
</dbReference>
<protein>
    <submittedName>
        <fullName evidence="2">Uncharacterized protein</fullName>
    </submittedName>
</protein>
<reference evidence="2 3" key="1">
    <citation type="submission" date="2024-07" db="EMBL/GenBank/DDBJ databases">
        <title>Chromosome-level genome assembly of the water stick insect Ranatra chinensis (Heteroptera: Nepidae).</title>
        <authorList>
            <person name="Liu X."/>
        </authorList>
    </citation>
    <scope>NUCLEOTIDE SEQUENCE [LARGE SCALE GENOMIC DNA]</scope>
    <source>
        <strain evidence="2">Cailab_2021Rc</strain>
        <tissue evidence="2">Muscle</tissue>
    </source>
</reference>
<dbReference type="AlphaFoldDB" id="A0ABD0Y6N7"/>
<evidence type="ECO:0000313" key="2">
    <source>
        <dbReference type="EMBL" id="KAL1122299.1"/>
    </source>
</evidence>
<name>A0ABD0Y6N7_9HEMI</name>
<keyword evidence="3" id="KW-1185">Reference proteome</keyword>
<proteinExistence type="predicted"/>
<feature type="compositionally biased region" description="Low complexity" evidence="1">
    <location>
        <begin position="32"/>
        <end position="41"/>
    </location>
</feature>
<sequence>MGIVFFCYRLREERGEAERALALDHKVRDLSSNHGSSNGHSPVLNLSKNGGGDVHSGSEAGGGAHSEEGCNPEEEDEEEDDNPSDPDDDDKDHGEFHSLEQPVYRNDITIGFLNVYQVDTPWN</sequence>
<feature type="region of interest" description="Disordered" evidence="1">
    <location>
        <begin position="29"/>
        <end position="103"/>
    </location>
</feature>
<feature type="compositionally biased region" description="Gly residues" evidence="1">
    <location>
        <begin position="49"/>
        <end position="64"/>
    </location>
</feature>
<feature type="compositionally biased region" description="Acidic residues" evidence="1">
    <location>
        <begin position="70"/>
        <end position="90"/>
    </location>
</feature>